<evidence type="ECO:0000313" key="2">
    <source>
        <dbReference type="EMBL" id="KAJ0405629.1"/>
    </source>
</evidence>
<dbReference type="AlphaFoldDB" id="A0AAD5M7H6"/>
<feature type="compositionally biased region" description="Polar residues" evidence="1">
    <location>
        <begin position="160"/>
        <end position="174"/>
    </location>
</feature>
<dbReference type="SUPFAM" id="SSF50156">
    <property type="entry name" value="PDZ domain-like"/>
    <property type="match status" value="1"/>
</dbReference>
<name>A0AAD5M7H6_PYTIN</name>
<proteinExistence type="predicted"/>
<reference evidence="2" key="1">
    <citation type="submission" date="2021-12" db="EMBL/GenBank/DDBJ databases">
        <title>Prjna785345.</title>
        <authorList>
            <person name="Rujirawat T."/>
            <person name="Krajaejun T."/>
        </authorList>
    </citation>
    <scope>NUCLEOTIDE SEQUENCE</scope>
    <source>
        <strain evidence="2">Pi057C3</strain>
    </source>
</reference>
<comment type="caution">
    <text evidence="2">The sequence shown here is derived from an EMBL/GenBank/DDBJ whole genome shotgun (WGS) entry which is preliminary data.</text>
</comment>
<accession>A0AAD5M7H6</accession>
<evidence type="ECO:0000313" key="3">
    <source>
        <dbReference type="Proteomes" id="UP001209570"/>
    </source>
</evidence>
<dbReference type="Gene3D" id="1.20.1310.10">
    <property type="entry name" value="Cullin Repeats"/>
    <property type="match status" value="1"/>
</dbReference>
<sequence>MHDAHDHRRLSDEAATNAADCSPALVPEDLELDIPSVNEEIGAPAAELARSLPDLVDHLKHLRVEMERCQRIYDVLSKIPSDDLRASTSIGVDERQSMYTPYNRSSVSEYGASGDSADLEASYSSKFRGSGRDPYADNLSGSHGDDADAGAPNFGPPVTFRSSSAIRRSMQQQRAPPRNPSMPRMPAAPRTISDYTVMWVSGECGISLRNFSSNKIGAQIAVLQQADGVTTGISNCRLGDQLVTVNDDRVEDMRFRDIVQKLKTTRRPITLGFRTNQNVQTSPRATGRLAALQRASTRASSARGFFPPEDDMRGTESSDKYDLPVDRTTQSSIRSSTSTISDEIEVWCKEQEEMHSDIIVLLTETVMRCEKLQQENLDQLQNLMQLAPQVSPTAVSSESSLAPVASPADAKLRSSAQDRGSGLWEPGTMVTRRGRQSNRTFSERINYSTLEGSPRNMSSHPGHALDQSMMSDISEATSSSAISVSSKNVANELNVAPTGLMTARARGLDSSLIRRNYPELAGSYVSETASSERSEDYDIVDPGAIAPNERRNTETLVADGHFRQLSLASLKTDYTASETATTDSETDWCMYLMEEQERCGRSAAMKKLVIKPYRQIGMDVARAHEIWESLRRAIGEIFSHNASQLSFEELYR</sequence>
<evidence type="ECO:0000256" key="1">
    <source>
        <dbReference type="SAM" id="MobiDB-lite"/>
    </source>
</evidence>
<feature type="compositionally biased region" description="Low complexity" evidence="1">
    <location>
        <begin position="327"/>
        <end position="336"/>
    </location>
</feature>
<feature type="compositionally biased region" description="Basic and acidic residues" evidence="1">
    <location>
        <begin position="310"/>
        <end position="325"/>
    </location>
</feature>
<protein>
    <recommendedName>
        <fullName evidence="4">PDZ domain-containing protein</fullName>
    </recommendedName>
</protein>
<dbReference type="InterPro" id="IPR036034">
    <property type="entry name" value="PDZ_sf"/>
</dbReference>
<feature type="region of interest" description="Disordered" evidence="1">
    <location>
        <begin position="134"/>
        <end position="186"/>
    </location>
</feature>
<dbReference type="EMBL" id="JAKCXM010000042">
    <property type="protein sequence ID" value="KAJ0405629.1"/>
    <property type="molecule type" value="Genomic_DNA"/>
</dbReference>
<organism evidence="2 3">
    <name type="scientific">Pythium insidiosum</name>
    <name type="common">Pythiosis disease agent</name>
    <dbReference type="NCBI Taxonomy" id="114742"/>
    <lineage>
        <taxon>Eukaryota</taxon>
        <taxon>Sar</taxon>
        <taxon>Stramenopiles</taxon>
        <taxon>Oomycota</taxon>
        <taxon>Peronosporomycetes</taxon>
        <taxon>Pythiales</taxon>
        <taxon>Pythiaceae</taxon>
        <taxon>Pythium</taxon>
    </lineage>
</organism>
<gene>
    <name evidence="2" type="ORF">P43SY_007730</name>
</gene>
<feature type="region of interest" description="Disordered" evidence="1">
    <location>
        <begin position="300"/>
        <end position="336"/>
    </location>
</feature>
<dbReference type="Proteomes" id="UP001209570">
    <property type="component" value="Unassembled WGS sequence"/>
</dbReference>
<keyword evidence="3" id="KW-1185">Reference proteome</keyword>
<evidence type="ECO:0008006" key="4">
    <source>
        <dbReference type="Google" id="ProtNLM"/>
    </source>
</evidence>